<accession>X0UG65</accession>
<dbReference type="EMBL" id="BARS01012242">
    <property type="protein sequence ID" value="GAF98316.1"/>
    <property type="molecule type" value="Genomic_DNA"/>
</dbReference>
<evidence type="ECO:0000313" key="1">
    <source>
        <dbReference type="EMBL" id="GAF98316.1"/>
    </source>
</evidence>
<gene>
    <name evidence="1" type="ORF">S01H1_21903</name>
</gene>
<reference evidence="1" key="1">
    <citation type="journal article" date="2014" name="Front. Microbiol.">
        <title>High frequency of phylogenetically diverse reductive dehalogenase-homologous genes in deep subseafloor sedimentary metagenomes.</title>
        <authorList>
            <person name="Kawai M."/>
            <person name="Futagami T."/>
            <person name="Toyoda A."/>
            <person name="Takaki Y."/>
            <person name="Nishi S."/>
            <person name="Hori S."/>
            <person name="Arai W."/>
            <person name="Tsubouchi T."/>
            <person name="Morono Y."/>
            <person name="Uchiyama I."/>
            <person name="Ito T."/>
            <person name="Fujiyama A."/>
            <person name="Inagaki F."/>
            <person name="Takami H."/>
        </authorList>
    </citation>
    <scope>NUCLEOTIDE SEQUENCE</scope>
    <source>
        <strain evidence="1">Expedition CK06-06</strain>
    </source>
</reference>
<proteinExistence type="predicted"/>
<dbReference type="AlphaFoldDB" id="X0UG65"/>
<sequence length="182" mass="21166">MAEAESPFAEVLGDQMIMKINKQHKRAKFSMDDTLQTELQEYIIFAKPNRKPFEPKSAEDLKRLIREMHELQSYRDRITGIFIQTQILIDELTTLISTGEAYLFSEYGDVIKKKCTNDKTREAAIRYIFGPVVRKLEDWKSLKKTAEMAKINLNDTYFVLHEIGANARAILNDRKVRNSFDA</sequence>
<protein>
    <submittedName>
        <fullName evidence="1">Uncharacterized protein</fullName>
    </submittedName>
</protein>
<organism evidence="1">
    <name type="scientific">marine sediment metagenome</name>
    <dbReference type="NCBI Taxonomy" id="412755"/>
    <lineage>
        <taxon>unclassified sequences</taxon>
        <taxon>metagenomes</taxon>
        <taxon>ecological metagenomes</taxon>
    </lineage>
</organism>
<name>X0UG65_9ZZZZ</name>
<comment type="caution">
    <text evidence="1">The sequence shown here is derived from an EMBL/GenBank/DDBJ whole genome shotgun (WGS) entry which is preliminary data.</text>
</comment>